<evidence type="ECO:0000256" key="4">
    <source>
        <dbReference type="ARBA" id="ARBA00035412"/>
    </source>
</evidence>
<dbReference type="GO" id="GO:0005840">
    <property type="term" value="C:ribosome"/>
    <property type="evidence" value="ECO:0007669"/>
    <property type="project" value="UniProtKB-KW"/>
</dbReference>
<dbReference type="EMBL" id="CP003542">
    <property type="protein sequence ID" value="AFP83836.1"/>
    <property type="molecule type" value="Genomic_DNA"/>
</dbReference>
<evidence type="ECO:0000256" key="3">
    <source>
        <dbReference type="ARBA" id="ARBA00023274"/>
    </source>
</evidence>
<evidence type="ECO:0000313" key="7">
    <source>
        <dbReference type="EMBL" id="AFP83836.1"/>
    </source>
</evidence>
<dbReference type="InterPro" id="IPR036235">
    <property type="entry name" value="Ribosomal_bL12_oligo_N_sf"/>
</dbReference>
<dbReference type="GO" id="GO:1990904">
    <property type="term" value="C:ribonucleoprotein complex"/>
    <property type="evidence" value="ECO:0007669"/>
    <property type="project" value="UniProtKB-KW"/>
</dbReference>
<dbReference type="SUPFAM" id="SSF54736">
    <property type="entry name" value="ClpS-like"/>
    <property type="match status" value="1"/>
</dbReference>
<feature type="domain" description="Large ribosomal subunit protein bL12 C-terminal" evidence="5">
    <location>
        <begin position="45"/>
        <end position="111"/>
    </location>
</feature>
<accession>J7GWK1</accession>
<dbReference type="PANTHER" id="PTHR45987:SF4">
    <property type="entry name" value="LARGE RIBOSOMAL SUBUNIT PROTEIN BL12M"/>
    <property type="match status" value="1"/>
</dbReference>
<evidence type="ECO:0000256" key="2">
    <source>
        <dbReference type="ARBA" id="ARBA00022980"/>
    </source>
</evidence>
<dbReference type="Gene3D" id="3.30.1390.10">
    <property type="match status" value="1"/>
</dbReference>
<dbReference type="Proteomes" id="UP000003931">
    <property type="component" value="Chromosome"/>
</dbReference>
<feature type="domain" description="Large ribosomal subunit protein bL12 oligomerization" evidence="6">
    <location>
        <begin position="2"/>
        <end position="31"/>
    </location>
</feature>
<dbReference type="InterPro" id="IPR014719">
    <property type="entry name" value="Ribosomal_bL12_C/ClpS-like"/>
</dbReference>
<proteinExistence type="inferred from homology"/>
<dbReference type="KEGG" id="crc:A33Y_0199"/>
<sequence>MKIEDLLFNISNLNLIELAKLVSEIEKKFNLNKTINNDTLEKKFFNVYLKNVGDKKISIIKIIKEITNLSLKESKDLVEKKDSLIKKNITKKECEDISLKISNLGGLVEIK</sequence>
<organism evidence="7 8">
    <name type="scientific">Candidatus Carsonella ruddii CS isolate Thao2000</name>
    <dbReference type="NCBI Taxonomy" id="1202537"/>
    <lineage>
        <taxon>Bacteria</taxon>
        <taxon>Pseudomonadati</taxon>
        <taxon>Pseudomonadota</taxon>
        <taxon>Gammaproteobacteria</taxon>
        <taxon>Oceanospirillales</taxon>
        <taxon>Halomonadaceae</taxon>
        <taxon>Zymobacter group</taxon>
        <taxon>Candidatus Carsonella</taxon>
    </lineage>
</organism>
<comment type="similarity">
    <text evidence="1">Belongs to the bacterial ribosomal protein bL12 family.</text>
</comment>
<dbReference type="PANTHER" id="PTHR45987">
    <property type="entry name" value="39S RIBOSOMAL PROTEIN L12"/>
    <property type="match status" value="1"/>
</dbReference>
<gene>
    <name evidence="7" type="primary">rplL</name>
    <name evidence="7" type="ORF">A33Y_0199</name>
</gene>
<dbReference type="HOGENOM" id="CLU_086499_3_2_6"/>
<name>J7GWK1_CARRU</name>
<dbReference type="InterPro" id="IPR008932">
    <property type="entry name" value="Ribosomal_bL12_oligo"/>
</dbReference>
<dbReference type="RefSeq" id="WP_014887137.1">
    <property type="nucleotide sequence ID" value="NC_018415.1"/>
</dbReference>
<dbReference type="InterPro" id="IPR013823">
    <property type="entry name" value="Ribosomal_bL12_C"/>
</dbReference>
<evidence type="ECO:0000313" key="8">
    <source>
        <dbReference type="Proteomes" id="UP000003931"/>
    </source>
</evidence>
<dbReference type="GO" id="GO:0003729">
    <property type="term" value="F:mRNA binding"/>
    <property type="evidence" value="ECO:0007669"/>
    <property type="project" value="TreeGrafter"/>
</dbReference>
<dbReference type="Pfam" id="PF16320">
    <property type="entry name" value="Ribosomal_L12_N"/>
    <property type="match status" value="1"/>
</dbReference>
<evidence type="ECO:0000259" key="5">
    <source>
        <dbReference type="Pfam" id="PF00542"/>
    </source>
</evidence>
<dbReference type="SUPFAM" id="SSF48300">
    <property type="entry name" value="Ribosomal protein L7/12, oligomerisation (N-terminal) domain"/>
    <property type="match status" value="1"/>
</dbReference>
<dbReference type="GO" id="GO:0006412">
    <property type="term" value="P:translation"/>
    <property type="evidence" value="ECO:0007669"/>
    <property type="project" value="InterPro"/>
</dbReference>
<dbReference type="PATRIC" id="fig|1202537.3.peg.171"/>
<keyword evidence="3" id="KW-0687">Ribonucleoprotein</keyword>
<evidence type="ECO:0000256" key="1">
    <source>
        <dbReference type="ARBA" id="ARBA00007197"/>
    </source>
</evidence>
<protein>
    <recommendedName>
        <fullName evidence="4">50S ribosomal protein L7/L12</fullName>
    </recommendedName>
</protein>
<dbReference type="OrthoDB" id="6183296at2"/>
<dbReference type="AlphaFoldDB" id="J7GWK1"/>
<dbReference type="InterPro" id="IPR000206">
    <property type="entry name" value="Ribosomal_bL12"/>
</dbReference>
<dbReference type="STRING" id="1202537.A33Y_0199"/>
<dbReference type="GO" id="GO:0005737">
    <property type="term" value="C:cytoplasm"/>
    <property type="evidence" value="ECO:0007669"/>
    <property type="project" value="UniProtKB-ARBA"/>
</dbReference>
<dbReference type="Pfam" id="PF00542">
    <property type="entry name" value="Ribosomal_L12"/>
    <property type="match status" value="1"/>
</dbReference>
<reference evidence="7 8" key="1">
    <citation type="journal article" date="2012" name="Mol. Biol. Evol.">
        <title>Genome reduction and co-evolution between the primary and secondary bacterial symbionts of psyllids.</title>
        <authorList>
            <person name="Sloan D.B."/>
            <person name="Moran N.A."/>
        </authorList>
    </citation>
    <scope>NUCLEOTIDE SEQUENCE [LARGE SCALE GENOMIC DNA]</scope>
    <source>
        <strain evidence="7 8">CS</strain>
    </source>
</reference>
<keyword evidence="2 7" id="KW-0689">Ribosomal protein</keyword>
<evidence type="ECO:0000259" key="6">
    <source>
        <dbReference type="Pfam" id="PF16320"/>
    </source>
</evidence>
<dbReference type="GO" id="GO:0003735">
    <property type="term" value="F:structural constituent of ribosome"/>
    <property type="evidence" value="ECO:0007669"/>
    <property type="project" value="InterPro"/>
</dbReference>